<organism evidence="1 2">
    <name type="scientific">candidate division WOR-3 bacterium 4484_100</name>
    <dbReference type="NCBI Taxonomy" id="1936077"/>
    <lineage>
        <taxon>Bacteria</taxon>
        <taxon>Bacteria division WOR-3</taxon>
    </lineage>
</organism>
<gene>
    <name evidence="1" type="ORF">BXT86_06550</name>
</gene>
<accession>A0A1V4QDI0</accession>
<comment type="caution">
    <text evidence="1">The sequence shown here is derived from an EMBL/GenBank/DDBJ whole genome shotgun (WGS) entry which is preliminary data.</text>
</comment>
<evidence type="ECO:0000313" key="1">
    <source>
        <dbReference type="EMBL" id="OPX17429.1"/>
    </source>
</evidence>
<reference evidence="2" key="1">
    <citation type="submission" date="2017-01" db="EMBL/GenBank/DDBJ databases">
        <title>Novel pathways for hydrocarbon cycling and metabolic interdependencies in hydrothermal sediment communities.</title>
        <authorList>
            <person name="Dombrowski N."/>
            <person name="Seitz K."/>
            <person name="Teske A."/>
            <person name="Baker B."/>
        </authorList>
    </citation>
    <scope>NUCLEOTIDE SEQUENCE [LARGE SCALE GENOMIC DNA]</scope>
</reference>
<evidence type="ECO:0000313" key="2">
    <source>
        <dbReference type="Proteomes" id="UP000191663"/>
    </source>
</evidence>
<name>A0A1V4QDI0_UNCW3</name>
<dbReference type="Proteomes" id="UP000191663">
    <property type="component" value="Unassembled WGS sequence"/>
</dbReference>
<dbReference type="EMBL" id="MUKB01000126">
    <property type="protein sequence ID" value="OPX17429.1"/>
    <property type="molecule type" value="Genomic_DNA"/>
</dbReference>
<dbReference type="AlphaFoldDB" id="A0A1V4QDI0"/>
<protein>
    <submittedName>
        <fullName evidence="1">Uncharacterized protein</fullName>
    </submittedName>
</protein>
<proteinExistence type="predicted"/>
<sequence length="161" mass="18982">MDTIIQGFILTLVFGLYLLLPKRRIHFGVWELMPHKLSQLGYRLGILVNDYKKQGFWGNLLNHLLRKFRTGKGIRIFYPDDVFKIVRFIKSGGIFGVLVDGNTFYAKFEKVRKLASLCNVPLIPFAAYQRCNKGILEIGVDLKQLVMRYPYHYLWFYKSRR</sequence>